<evidence type="ECO:0000256" key="8">
    <source>
        <dbReference type="ARBA" id="ARBA00023146"/>
    </source>
</evidence>
<evidence type="ECO:0000256" key="10">
    <source>
        <dbReference type="HAMAP-Rule" id="MF_01569"/>
    </source>
</evidence>
<dbReference type="CDD" id="cd00779">
    <property type="entry name" value="ProRS_core_prok"/>
    <property type="match status" value="1"/>
</dbReference>
<dbReference type="InterPro" id="IPR036621">
    <property type="entry name" value="Anticodon-bd_dom_sf"/>
</dbReference>
<protein>
    <recommendedName>
        <fullName evidence="10">Proline--tRNA ligase</fullName>
        <ecNumber evidence="10">6.1.1.15</ecNumber>
    </recommendedName>
    <alternativeName>
        <fullName evidence="10">Prolyl-tRNA synthetase</fullName>
        <shortName evidence="10">ProRS</shortName>
    </alternativeName>
</protein>
<dbReference type="PROSITE" id="PS50862">
    <property type="entry name" value="AA_TRNA_LIGASE_II"/>
    <property type="match status" value="1"/>
</dbReference>
<dbReference type="Pfam" id="PF04073">
    <property type="entry name" value="tRNA_edit"/>
    <property type="match status" value="1"/>
</dbReference>
<evidence type="ECO:0000313" key="12">
    <source>
        <dbReference type="EMBL" id="GAA1747494.1"/>
    </source>
</evidence>
<dbReference type="InterPro" id="IPR044140">
    <property type="entry name" value="ProRS_anticodon_short"/>
</dbReference>
<keyword evidence="3 10" id="KW-0963">Cytoplasm</keyword>
<sequence>MTGIRGAVGAAHPLDARARPHHAALPGRNGALVALRLSSLFLRTLREDPVDAEVDSHRLLVRAGYIRRAAPGIYTWLPMGLRVLGKVEQVVREEMDAIGAQEVHFPALLPREPYEVTNRWTEYGENLFRLKDRKDADYLLAPTHEEMFTLLVKDLYSSYKDLPVMLYQIQTKYRDEARPRAGLLRGREFVMKDSYSFDVDDAGLDESYTKHREAYVRIFERLGLPVVAVSAQSGAMGGSRSEEFLHPTEVGEDTFVRSAGGYAANVEAVTTVVPEESDPAAAPEARVLETPDSPTIDTLVQRSNELHPRAEGPWTAGDTLKNVVLAVVLPDGARRLVAVGLPGDRAVDLKRIEAGIGAALDVSGELLVEQAGDEDLRSCPLLVKGYIGPGLSLDQAVLGERSTTGIPFFVDPRVVRGTRWITGANVAGQHVYDLTAGRDFAWDGVLECAEVLAGDPAPDGSGPLEAARGIEMGHIFQLGRKYAEALGLKVLDRNGKLVTVTMGSYGIGVTRAVAALAEAYHDDKGLLWPRQVAPADVHVVATGKGPEVLEEAEKVVAELEAEGLEVLFDDRPKVSPGVKFGDAELLGVPTVLVVGRGLKDGVLELKDRASGSSEDIARDGVAAAVAASVRG</sequence>
<accession>A0ABN2K3C7</accession>
<dbReference type="InterPro" id="IPR007214">
    <property type="entry name" value="YbaK/aa-tRNA-synth-assoc-dom"/>
</dbReference>
<dbReference type="InterPro" id="IPR050062">
    <property type="entry name" value="Pro-tRNA_synthetase"/>
</dbReference>
<comment type="subcellular location">
    <subcellularLocation>
        <location evidence="1 10">Cytoplasm</location>
    </subcellularLocation>
</comment>
<gene>
    <name evidence="10" type="primary">proS</name>
    <name evidence="12" type="ORF">GCM10009767_02880</name>
</gene>
<dbReference type="Pfam" id="PF00587">
    <property type="entry name" value="tRNA-synt_2b"/>
    <property type="match status" value="1"/>
</dbReference>
<dbReference type="SUPFAM" id="SSF52954">
    <property type="entry name" value="Class II aaRS ABD-related"/>
    <property type="match status" value="1"/>
</dbReference>
<comment type="subunit">
    <text evidence="2 10">Homodimer.</text>
</comment>
<comment type="similarity">
    <text evidence="10">Belongs to the class-II aminoacyl-tRNA synthetase family. ProS type 1 subfamily.</text>
</comment>
<feature type="domain" description="Aminoacyl-transfer RNA synthetases class-II family profile" evidence="11">
    <location>
        <begin position="67"/>
        <end position="529"/>
    </location>
</feature>
<evidence type="ECO:0000256" key="3">
    <source>
        <dbReference type="ARBA" id="ARBA00022490"/>
    </source>
</evidence>
<dbReference type="NCBIfam" id="TIGR00409">
    <property type="entry name" value="proS_fam_II"/>
    <property type="match status" value="1"/>
</dbReference>
<dbReference type="InterPro" id="IPR002316">
    <property type="entry name" value="Pro-tRNA-ligase_IIa"/>
</dbReference>
<comment type="domain">
    <text evidence="10">Consists of three domains: the N-terminal catalytic domain, the editing domain and the C-terminal anticodon-binding domain.</text>
</comment>
<dbReference type="NCBIfam" id="NF006625">
    <property type="entry name" value="PRK09194.1"/>
    <property type="match status" value="1"/>
</dbReference>
<evidence type="ECO:0000256" key="5">
    <source>
        <dbReference type="ARBA" id="ARBA00022741"/>
    </source>
</evidence>
<dbReference type="InterPro" id="IPR004500">
    <property type="entry name" value="Pro-tRNA-synth_IIa_bac-type"/>
</dbReference>
<evidence type="ECO:0000256" key="6">
    <source>
        <dbReference type="ARBA" id="ARBA00022840"/>
    </source>
</evidence>
<organism evidence="12 13">
    <name type="scientific">Kocuria aegyptia</name>
    <dbReference type="NCBI Taxonomy" id="330943"/>
    <lineage>
        <taxon>Bacteria</taxon>
        <taxon>Bacillati</taxon>
        <taxon>Actinomycetota</taxon>
        <taxon>Actinomycetes</taxon>
        <taxon>Micrococcales</taxon>
        <taxon>Micrococcaceae</taxon>
        <taxon>Kocuria</taxon>
    </lineage>
</organism>
<dbReference type="InterPro" id="IPR033730">
    <property type="entry name" value="ProRS_core_prok"/>
</dbReference>
<evidence type="ECO:0000256" key="7">
    <source>
        <dbReference type="ARBA" id="ARBA00022917"/>
    </source>
</evidence>
<evidence type="ECO:0000313" key="13">
    <source>
        <dbReference type="Proteomes" id="UP001501204"/>
    </source>
</evidence>
<keyword evidence="6 10" id="KW-0067">ATP-binding</keyword>
<dbReference type="InterPro" id="IPR006195">
    <property type="entry name" value="aa-tRNA-synth_II"/>
</dbReference>
<keyword evidence="5 10" id="KW-0547">Nucleotide-binding</keyword>
<comment type="catalytic activity">
    <reaction evidence="9 10">
        <text>tRNA(Pro) + L-proline + ATP = L-prolyl-tRNA(Pro) + AMP + diphosphate</text>
        <dbReference type="Rhea" id="RHEA:14305"/>
        <dbReference type="Rhea" id="RHEA-COMP:9700"/>
        <dbReference type="Rhea" id="RHEA-COMP:9702"/>
        <dbReference type="ChEBI" id="CHEBI:30616"/>
        <dbReference type="ChEBI" id="CHEBI:33019"/>
        <dbReference type="ChEBI" id="CHEBI:60039"/>
        <dbReference type="ChEBI" id="CHEBI:78442"/>
        <dbReference type="ChEBI" id="CHEBI:78532"/>
        <dbReference type="ChEBI" id="CHEBI:456215"/>
        <dbReference type="EC" id="6.1.1.15"/>
    </reaction>
</comment>
<dbReference type="InterPro" id="IPR002314">
    <property type="entry name" value="aa-tRNA-synt_IIb"/>
</dbReference>
<evidence type="ECO:0000256" key="9">
    <source>
        <dbReference type="ARBA" id="ARBA00047671"/>
    </source>
</evidence>
<keyword evidence="8 10" id="KW-0030">Aminoacyl-tRNA synthetase</keyword>
<dbReference type="Pfam" id="PF03129">
    <property type="entry name" value="HGTP_anticodon"/>
    <property type="match status" value="1"/>
</dbReference>
<proteinExistence type="inferred from homology"/>
<dbReference type="PANTHER" id="PTHR42753:SF2">
    <property type="entry name" value="PROLINE--TRNA LIGASE"/>
    <property type="match status" value="1"/>
</dbReference>
<dbReference type="EC" id="6.1.1.15" evidence="10"/>
<reference evidence="12 13" key="1">
    <citation type="journal article" date="2019" name="Int. J. Syst. Evol. Microbiol.">
        <title>The Global Catalogue of Microorganisms (GCM) 10K type strain sequencing project: providing services to taxonomists for standard genome sequencing and annotation.</title>
        <authorList>
            <consortium name="The Broad Institute Genomics Platform"/>
            <consortium name="The Broad Institute Genome Sequencing Center for Infectious Disease"/>
            <person name="Wu L."/>
            <person name="Ma J."/>
        </authorList>
    </citation>
    <scope>NUCLEOTIDE SEQUENCE [LARGE SCALE GENOMIC DNA]</scope>
    <source>
        <strain evidence="12 13">JCM 14735</strain>
    </source>
</reference>
<dbReference type="Gene3D" id="3.40.50.800">
    <property type="entry name" value="Anticodon-binding domain"/>
    <property type="match status" value="1"/>
</dbReference>
<evidence type="ECO:0000256" key="1">
    <source>
        <dbReference type="ARBA" id="ARBA00004496"/>
    </source>
</evidence>
<evidence type="ECO:0000256" key="2">
    <source>
        <dbReference type="ARBA" id="ARBA00011738"/>
    </source>
</evidence>
<keyword evidence="4 10" id="KW-0436">Ligase</keyword>
<keyword evidence="7 10" id="KW-0648">Protein biosynthesis</keyword>
<dbReference type="InterPro" id="IPR023717">
    <property type="entry name" value="Pro-tRNA-Synthase_IIa_type1"/>
</dbReference>
<dbReference type="PRINTS" id="PR01046">
    <property type="entry name" value="TRNASYNTHPRO"/>
</dbReference>
<dbReference type="InterPro" id="IPR045864">
    <property type="entry name" value="aa-tRNA-synth_II/BPL/LPL"/>
</dbReference>
<dbReference type="GO" id="GO:0016874">
    <property type="term" value="F:ligase activity"/>
    <property type="evidence" value="ECO:0007669"/>
    <property type="project" value="UniProtKB-KW"/>
</dbReference>
<dbReference type="CDD" id="cd00861">
    <property type="entry name" value="ProRS_anticodon_short"/>
    <property type="match status" value="1"/>
</dbReference>
<dbReference type="Gene3D" id="3.30.930.10">
    <property type="entry name" value="Bira Bifunctional Protein, Domain 2"/>
    <property type="match status" value="2"/>
</dbReference>
<evidence type="ECO:0000256" key="4">
    <source>
        <dbReference type="ARBA" id="ARBA00022598"/>
    </source>
</evidence>
<dbReference type="Proteomes" id="UP001501204">
    <property type="component" value="Unassembled WGS sequence"/>
</dbReference>
<evidence type="ECO:0000259" key="11">
    <source>
        <dbReference type="PROSITE" id="PS50862"/>
    </source>
</evidence>
<keyword evidence="13" id="KW-1185">Reference proteome</keyword>
<dbReference type="HAMAP" id="MF_01569">
    <property type="entry name" value="Pro_tRNA_synth_type1"/>
    <property type="match status" value="1"/>
</dbReference>
<dbReference type="PANTHER" id="PTHR42753">
    <property type="entry name" value="MITOCHONDRIAL RIBOSOME PROTEIN L39/PROLYL-TRNA LIGASE FAMILY MEMBER"/>
    <property type="match status" value="1"/>
</dbReference>
<dbReference type="InterPro" id="IPR004154">
    <property type="entry name" value="Anticodon-bd"/>
</dbReference>
<dbReference type="SUPFAM" id="SSF55681">
    <property type="entry name" value="Class II aaRS and biotin synthetases"/>
    <property type="match status" value="1"/>
</dbReference>
<comment type="function">
    <text evidence="10">Catalyzes the attachment of proline to tRNA(Pro) in a two-step reaction: proline is first activated by ATP to form Pro-AMP and then transferred to the acceptor end of tRNA(Pro). As ProRS can inadvertently accommodate and process non-cognate amino acids such as alanine and cysteine, to avoid such errors it has two additional distinct editing activities against alanine. One activity is designated as 'pretransfer' editing and involves the tRNA(Pro)-independent hydrolysis of activated Ala-AMP. The other activity is designated 'posttransfer' editing and involves deacylation of mischarged Ala-tRNA(Pro). The misacylated Cys-tRNA(Pro) is not edited by ProRS.</text>
</comment>
<name>A0ABN2K3C7_9MICC</name>
<dbReference type="EMBL" id="BAAAOA010000005">
    <property type="protein sequence ID" value="GAA1747494.1"/>
    <property type="molecule type" value="Genomic_DNA"/>
</dbReference>
<comment type="caution">
    <text evidence="12">The sequence shown here is derived from an EMBL/GenBank/DDBJ whole genome shotgun (WGS) entry which is preliminary data.</text>
</comment>